<proteinExistence type="predicted"/>
<reference evidence="2" key="1">
    <citation type="submission" date="2020-11" db="EMBL/GenBank/DDBJ databases">
        <authorList>
            <person name="Tran Van P."/>
        </authorList>
    </citation>
    <scope>NUCLEOTIDE SEQUENCE</scope>
</reference>
<feature type="compositionally biased region" description="Low complexity" evidence="1">
    <location>
        <begin position="99"/>
        <end position="115"/>
    </location>
</feature>
<feature type="region of interest" description="Disordered" evidence="1">
    <location>
        <begin position="152"/>
        <end position="196"/>
    </location>
</feature>
<dbReference type="EMBL" id="OC317755">
    <property type="protein sequence ID" value="CAD7398854.1"/>
    <property type="molecule type" value="Genomic_DNA"/>
</dbReference>
<feature type="compositionally biased region" description="Polar residues" evidence="1">
    <location>
        <begin position="12"/>
        <end position="41"/>
    </location>
</feature>
<evidence type="ECO:0000256" key="1">
    <source>
        <dbReference type="SAM" id="MobiDB-lite"/>
    </source>
</evidence>
<feature type="region of interest" description="Disordered" evidence="1">
    <location>
        <begin position="94"/>
        <end position="115"/>
    </location>
</feature>
<feature type="compositionally biased region" description="Basic and acidic residues" evidence="1">
    <location>
        <begin position="182"/>
        <end position="196"/>
    </location>
</feature>
<accession>A0A7R9CM91</accession>
<gene>
    <name evidence="2" type="ORF">TCEB3V08_LOCUS4698</name>
</gene>
<dbReference type="AlphaFoldDB" id="A0A7R9CM91"/>
<sequence>MLCDRHDDKTRTAPSFGTKTTSGTRENSACSEPSGTKQQYRARQPIREMYSPHGVYPISRSSSVISSVVMFGGSPLITTFKGLSLGRSPLKEVKSTFQPRLSSRPSSSPVSSSSSRRRVLLPVRVIRLSTNYTNGLGIGKVELKEVNPHLRGGRVENHLGKTTPSSPDRDSNLDLPVLSSRAQHDKRVSQLRHRGGESEDLKWHPMYFSETSSTISL</sequence>
<evidence type="ECO:0000313" key="2">
    <source>
        <dbReference type="EMBL" id="CAD7398854.1"/>
    </source>
</evidence>
<name>A0A7R9CM91_TIMCR</name>
<feature type="region of interest" description="Disordered" evidence="1">
    <location>
        <begin position="1"/>
        <end position="42"/>
    </location>
</feature>
<organism evidence="2">
    <name type="scientific">Timema cristinae</name>
    <name type="common">Walking stick</name>
    <dbReference type="NCBI Taxonomy" id="61476"/>
    <lineage>
        <taxon>Eukaryota</taxon>
        <taxon>Metazoa</taxon>
        <taxon>Ecdysozoa</taxon>
        <taxon>Arthropoda</taxon>
        <taxon>Hexapoda</taxon>
        <taxon>Insecta</taxon>
        <taxon>Pterygota</taxon>
        <taxon>Neoptera</taxon>
        <taxon>Polyneoptera</taxon>
        <taxon>Phasmatodea</taxon>
        <taxon>Timematodea</taxon>
        <taxon>Timematoidea</taxon>
        <taxon>Timematidae</taxon>
        <taxon>Timema</taxon>
    </lineage>
</organism>
<feature type="compositionally biased region" description="Basic and acidic residues" evidence="1">
    <location>
        <begin position="1"/>
        <end position="11"/>
    </location>
</feature>
<protein>
    <submittedName>
        <fullName evidence="2">Uncharacterized protein</fullName>
    </submittedName>
</protein>